<dbReference type="Pfam" id="PF03621">
    <property type="entry name" value="MbtH"/>
    <property type="match status" value="1"/>
</dbReference>
<name>G2ZPK1_9RALS</name>
<dbReference type="PANTHER" id="PTHR38444">
    <property type="entry name" value="ENTEROBACTIN BIOSYNTHESIS PROTEIN YBDZ"/>
    <property type="match status" value="1"/>
</dbReference>
<organism evidence="2">
    <name type="scientific">blood disease bacterium R229</name>
    <dbReference type="NCBI Taxonomy" id="741978"/>
    <lineage>
        <taxon>Bacteria</taxon>
        <taxon>Pseudomonadati</taxon>
        <taxon>Pseudomonadota</taxon>
        <taxon>Betaproteobacteria</taxon>
        <taxon>Burkholderiales</taxon>
        <taxon>Burkholderiaceae</taxon>
        <taxon>Ralstonia</taxon>
        <taxon>Ralstonia solanacearum species complex</taxon>
    </lineage>
</organism>
<dbReference type="GO" id="GO:0019290">
    <property type="term" value="P:siderophore biosynthetic process"/>
    <property type="evidence" value="ECO:0007669"/>
    <property type="project" value="TreeGrafter"/>
</dbReference>
<proteinExistence type="predicted"/>
<feature type="domain" description="MbtH-like" evidence="1">
    <location>
        <begin position="23"/>
        <end position="72"/>
    </location>
</feature>
<accession>G2ZPK1</accession>
<dbReference type="Gene3D" id="3.90.820.10">
    <property type="entry name" value="Structural Genomics, Unknown Function 30-nov-00 1gh9 Mol_id"/>
    <property type="match status" value="1"/>
</dbReference>
<dbReference type="SMART" id="SM00923">
    <property type="entry name" value="MbtH"/>
    <property type="match status" value="1"/>
</dbReference>
<evidence type="ECO:0000259" key="1">
    <source>
        <dbReference type="SMART" id="SM00923"/>
    </source>
</evidence>
<reference evidence="2" key="1">
    <citation type="journal article" date="2011" name="PLoS ONE">
        <title>Ralstonia syzygii, the Blood Disease Bacterium and some Asian R. solanacearum strains form a single genomic species despite divergent lifestyles.</title>
        <authorList>
            <person name="Remenant B."/>
            <person name="de Cambiaire J.C."/>
            <person name="Cellier G."/>
            <person name="Jacobs J.M."/>
            <person name="Mangenot S."/>
            <person name="Barbe V."/>
            <person name="Lajus A."/>
            <person name="Vallenet D."/>
            <person name="Medigue C."/>
            <person name="Fegan M."/>
            <person name="Allen C."/>
            <person name="Prior P."/>
        </authorList>
    </citation>
    <scope>NUCLEOTIDE SEQUENCE</scope>
    <source>
        <strain evidence="2">R229</strain>
    </source>
</reference>
<dbReference type="InterPro" id="IPR038020">
    <property type="entry name" value="MbtH-like_sf"/>
</dbReference>
<sequence length="84" mass="9456">MTTRNTTRFIDIQASKEYAMTTHTIEPVHACLVLTNAEEQYSLWPAGIEVPAGWSVAHHAESREAAIAYVESHWTDMRPASLRT</sequence>
<dbReference type="AlphaFoldDB" id="G2ZPK1"/>
<reference evidence="2" key="2">
    <citation type="submission" date="2011-04" db="EMBL/GenBank/DDBJ databases">
        <authorList>
            <person name="Genoscope - CEA"/>
        </authorList>
    </citation>
    <scope>NUCLEOTIDE SEQUENCE</scope>
    <source>
        <strain evidence="2">R229</strain>
    </source>
</reference>
<dbReference type="InterPro" id="IPR037407">
    <property type="entry name" value="MLP_fam"/>
</dbReference>
<dbReference type="InterPro" id="IPR005153">
    <property type="entry name" value="MbtH-like_dom"/>
</dbReference>
<protein>
    <recommendedName>
        <fullName evidence="1">MbtH-like domain-containing protein</fullName>
    </recommendedName>
</protein>
<dbReference type="PANTHER" id="PTHR38444:SF1">
    <property type="entry name" value="ENTEROBACTIN BIOSYNTHESIS PROTEIN YBDZ"/>
    <property type="match status" value="1"/>
</dbReference>
<evidence type="ECO:0000313" key="2">
    <source>
        <dbReference type="EMBL" id="CCA80964.1"/>
    </source>
</evidence>
<dbReference type="EMBL" id="FR854068">
    <property type="protein sequence ID" value="CCA80964.1"/>
    <property type="molecule type" value="Genomic_DNA"/>
</dbReference>
<dbReference type="SUPFAM" id="SSF160582">
    <property type="entry name" value="MbtH-like"/>
    <property type="match status" value="1"/>
</dbReference>
<gene>
    <name evidence="2" type="ORF">BDB_120010</name>
</gene>
<dbReference type="GO" id="GO:0005829">
    <property type="term" value="C:cytosol"/>
    <property type="evidence" value="ECO:0007669"/>
    <property type="project" value="TreeGrafter"/>
</dbReference>